<dbReference type="HOGENOM" id="CLU_319963_0_0_2"/>
<dbReference type="GO" id="GO:0006508">
    <property type="term" value="P:proteolysis"/>
    <property type="evidence" value="ECO:0007669"/>
    <property type="project" value="InterPro"/>
</dbReference>
<protein>
    <submittedName>
        <fullName evidence="2">Peptidase M14 carboxypeptidase A</fullName>
    </submittedName>
</protein>
<keyword evidence="2" id="KW-0614">Plasmid</keyword>
<dbReference type="SUPFAM" id="SSF53187">
    <property type="entry name" value="Zn-dependent exopeptidases"/>
    <property type="match status" value="1"/>
</dbReference>
<keyword evidence="2" id="KW-0645">Protease</keyword>
<evidence type="ECO:0000313" key="3">
    <source>
        <dbReference type="EMBL" id="ELY39066.1"/>
    </source>
</evidence>
<dbReference type="GO" id="GO:0008270">
    <property type="term" value="F:zinc ion binding"/>
    <property type="evidence" value="ECO:0007669"/>
    <property type="project" value="InterPro"/>
</dbReference>
<evidence type="ECO:0000313" key="5">
    <source>
        <dbReference type="Proteomes" id="UP000011645"/>
    </source>
</evidence>
<dbReference type="Proteomes" id="UP000000390">
    <property type="component" value="Plasmid 1"/>
</dbReference>
<organism evidence="2 4">
    <name type="scientific">Halalkalicoccus jeotgali (strain DSM 18796 / CECT 7217 / JCM 14584 / KCTC 4019 / B3)</name>
    <dbReference type="NCBI Taxonomy" id="795797"/>
    <lineage>
        <taxon>Archaea</taxon>
        <taxon>Methanobacteriati</taxon>
        <taxon>Methanobacteriota</taxon>
        <taxon>Stenosarchaea group</taxon>
        <taxon>Halobacteria</taxon>
        <taxon>Halobacteriales</taxon>
        <taxon>Halococcaceae</taxon>
        <taxon>Halalkalicoccus</taxon>
    </lineage>
</organism>
<feature type="domain" description="Peptidase M14" evidence="1">
    <location>
        <begin position="136"/>
        <end position="290"/>
    </location>
</feature>
<evidence type="ECO:0000313" key="2">
    <source>
        <dbReference type="EMBL" id="ADJ16671.1"/>
    </source>
</evidence>
<gene>
    <name evidence="2" type="ordered locus">HacjB3_16606</name>
    <name evidence="3" type="ORF">C497_06129</name>
</gene>
<keyword evidence="2" id="KW-0378">Hydrolase</keyword>
<evidence type="ECO:0000259" key="1">
    <source>
        <dbReference type="Pfam" id="PF00246"/>
    </source>
</evidence>
<dbReference type="PATRIC" id="fig|795797.18.peg.3271"/>
<dbReference type="InterPro" id="IPR000834">
    <property type="entry name" value="Peptidase_M14"/>
</dbReference>
<dbReference type="GO" id="GO:0004181">
    <property type="term" value="F:metallocarboxypeptidase activity"/>
    <property type="evidence" value="ECO:0007669"/>
    <property type="project" value="InterPro"/>
</dbReference>
<proteinExistence type="predicted"/>
<reference evidence="2 4" key="1">
    <citation type="journal article" date="2010" name="J. Bacteriol.">
        <title>Complete genome sequence of Halalkalicoccus jeotgali B3(T), an extremely halophilic archaeon.</title>
        <authorList>
            <person name="Roh S.W."/>
            <person name="Nam Y.D."/>
            <person name="Nam S.H."/>
            <person name="Choi S.H."/>
            <person name="Park H.S."/>
            <person name="Bae J.W."/>
        </authorList>
    </citation>
    <scope>NUCLEOTIDE SEQUENCE [LARGE SCALE GENOMIC DNA]</scope>
    <source>
        <strain evidence="2">B3</strain>
        <strain evidence="4">DSM 18796 / CECT 7217 / JCM 14584 / KCTC 4019 / B3</strain>
        <plasmid evidence="4">1</plasmid>
    </source>
</reference>
<dbReference type="Pfam" id="PF00246">
    <property type="entry name" value="Peptidase_M14"/>
    <property type="match status" value="1"/>
</dbReference>
<dbReference type="eggNOG" id="arCOG11394">
    <property type="taxonomic scope" value="Archaea"/>
</dbReference>
<dbReference type="Proteomes" id="UP000011645">
    <property type="component" value="Unassembled WGS sequence"/>
</dbReference>
<keyword evidence="5" id="KW-1185">Reference proteome</keyword>
<keyword evidence="2" id="KW-0121">Carboxypeptidase</keyword>
<dbReference type="OrthoDB" id="202058at2157"/>
<geneLocation type="plasmid" evidence="2 4">
    <name>1</name>
</geneLocation>
<sequence>MRLSAVTAGALTLPGQAISKISSPKLTDLYEFAINHTPEDYGVGTLIRLTDTTAFDDLSDLDLQEYRQTDDGEPAAYAQLDNTIIENIIDIDTVVRLEFSPGANPFWQLSNYEPRVFPPAIESVDDLDFEETITGLQTLEQRHDDRLSLTSIGQSPGWFNHALGDLEPSDVWVAELTNDIGDEAAFADKKKVIYACSIHGDERSGAEAGTRFIERLLKGEESETEALLDDVVLIFLYPNPDGWNARLPQYAQENQNSAERLTAKRGSARVEDTNRQYPTAGWIDPAYFPAEPDGTNLVDDDPDIDDDVPKAYQKNVPDPLKIVEHFRDYENLAYAADLHEMGYRKNFALGLHVNTEYDLQQTHDIYELNRELKPRLNDQLGDLLKEREDVFQQYIDEEAEDPEAVPLPTEIPFDYGTITDTLGYQTTGILVSWMGHPEEYGGLGMQTLAYEIAGPAPRWPELMDLNVMAYSEVIRSLAAHALRDVEATVQTGGRSTAYVTTDTVTRSSNDLVFAESKASHTGETMTVGPEPTTMTVAIEENTRSVTFQIVERTDTAVVATLRDPDGTVRATYDSQKDESDAARMCITESTSGKWTVEVINPREEPPEKGEVAVVVDTVTSEPIEDGIASLDPRDILGYEQREYEVTPFSFLEGYSEFLDEGQLDAVSVADVQDGALLDDGQPAYDNLVVIHNEGVEDAAYTDALDAFVNADGNVLLTDSGVRVLAHLDNDHVSSITEDDIHDETVFSVAMNAYEESHPLRENARPIQRELYTPAPVGYPVTTEGDAPATVVDVEQFQSADGDSAGRLMTTPNRDTVSDLVVAGSIQDNGTGVHIVGGLLPPAFQEQLHPFGMLNHSVSLLGYLTVTNALGHKQRRVVDGEEVIFGETILTGDQAQVYYPDATEDEDE</sequence>
<dbReference type="Gene3D" id="3.40.630.10">
    <property type="entry name" value="Zn peptidases"/>
    <property type="match status" value="1"/>
</dbReference>
<reference evidence="3 5" key="2">
    <citation type="journal article" date="2014" name="PLoS Genet.">
        <title>Phylogenetically driven sequencing of extremely halophilic archaea reveals strategies for static and dynamic osmo-response.</title>
        <authorList>
            <person name="Becker E.A."/>
            <person name="Seitzer P.M."/>
            <person name="Tritt A."/>
            <person name="Larsen D."/>
            <person name="Krusor M."/>
            <person name="Yao A.I."/>
            <person name="Wu D."/>
            <person name="Madern D."/>
            <person name="Eisen J.A."/>
            <person name="Darling A.E."/>
            <person name="Facciotti M.T."/>
        </authorList>
    </citation>
    <scope>NUCLEOTIDE SEQUENCE [LARGE SCALE GENOMIC DNA]</scope>
    <source>
        <strain evidence="3">B3</strain>
        <strain evidence="5">DSM 18796 / CECT 7217 / JCM 14584 / KCTC 4019 / B3</strain>
    </source>
</reference>
<dbReference type="KEGG" id="hje:HacjB3_16606"/>
<dbReference type="EMBL" id="CP002063">
    <property type="protein sequence ID" value="ADJ16671.1"/>
    <property type="molecule type" value="Genomic_DNA"/>
</dbReference>
<evidence type="ECO:0000313" key="4">
    <source>
        <dbReference type="Proteomes" id="UP000000390"/>
    </source>
</evidence>
<name>D8JBL8_HALJB</name>
<dbReference type="AlphaFoldDB" id="D8JBL8"/>
<dbReference type="EMBL" id="AOHV01000016">
    <property type="protein sequence ID" value="ELY39066.1"/>
    <property type="molecule type" value="Genomic_DNA"/>
</dbReference>
<accession>D8JBL8</accession>